<comment type="caution">
    <text evidence="12">The sequence shown here is derived from an EMBL/GenBank/DDBJ whole genome shotgun (WGS) entry which is preliminary data.</text>
</comment>
<sequence>MTDAAVRPLRIAGRYDLGPVIGRGGTGVVRAAWDRRERRLLAAKVLPADNAALAQAAHERALELAHPHLLGTVGWVAEDGIVLLLAPLATGGSLRDQVEQAGAPPPAVVHAVLDQVLAGLAGLHERGWVHRDVTPANVLLDAGTGPWRVRLGDLGIAAPEGTPQPPGTAPGTAGFLAPEAAGGAPVDRRQDLYAVGVLGRRLLALGRPPPAARSLLAVLEQLADPAPWRRPGSADDARALLRETARQLPPAHAPEVPARATTPPAPGWIPAARAASAWFRPSRRAGPAR</sequence>
<dbReference type="PANTHER" id="PTHR24361">
    <property type="entry name" value="MITOGEN-ACTIVATED KINASE KINASE KINASE"/>
    <property type="match status" value="1"/>
</dbReference>
<dbReference type="InterPro" id="IPR000719">
    <property type="entry name" value="Prot_kinase_dom"/>
</dbReference>
<feature type="domain" description="Protein kinase" evidence="11">
    <location>
        <begin position="15"/>
        <end position="269"/>
    </location>
</feature>
<keyword evidence="3" id="KW-0808">Transferase</keyword>
<dbReference type="InterPro" id="IPR053235">
    <property type="entry name" value="Ser_Thr_kinase"/>
</dbReference>
<dbReference type="Pfam" id="PF00069">
    <property type="entry name" value="Pkinase"/>
    <property type="match status" value="1"/>
</dbReference>
<feature type="binding site" evidence="9">
    <location>
        <position position="44"/>
    </location>
    <ligand>
        <name>ATP</name>
        <dbReference type="ChEBI" id="CHEBI:30616"/>
    </ligand>
</feature>
<evidence type="ECO:0000256" key="2">
    <source>
        <dbReference type="ARBA" id="ARBA00022527"/>
    </source>
</evidence>
<dbReference type="PROSITE" id="PS50011">
    <property type="entry name" value="PROTEIN_KINASE_DOM"/>
    <property type="match status" value="1"/>
</dbReference>
<comment type="catalytic activity">
    <reaction evidence="7">
        <text>L-threonyl-[protein] + ATP = O-phospho-L-threonyl-[protein] + ADP + H(+)</text>
        <dbReference type="Rhea" id="RHEA:46608"/>
        <dbReference type="Rhea" id="RHEA-COMP:11060"/>
        <dbReference type="Rhea" id="RHEA-COMP:11605"/>
        <dbReference type="ChEBI" id="CHEBI:15378"/>
        <dbReference type="ChEBI" id="CHEBI:30013"/>
        <dbReference type="ChEBI" id="CHEBI:30616"/>
        <dbReference type="ChEBI" id="CHEBI:61977"/>
        <dbReference type="ChEBI" id="CHEBI:456216"/>
        <dbReference type="EC" id="2.7.11.1"/>
    </reaction>
</comment>
<evidence type="ECO:0000256" key="5">
    <source>
        <dbReference type="ARBA" id="ARBA00022777"/>
    </source>
</evidence>
<comment type="catalytic activity">
    <reaction evidence="8">
        <text>L-seryl-[protein] + ATP = O-phospho-L-seryl-[protein] + ADP + H(+)</text>
        <dbReference type="Rhea" id="RHEA:17989"/>
        <dbReference type="Rhea" id="RHEA-COMP:9863"/>
        <dbReference type="Rhea" id="RHEA-COMP:11604"/>
        <dbReference type="ChEBI" id="CHEBI:15378"/>
        <dbReference type="ChEBI" id="CHEBI:29999"/>
        <dbReference type="ChEBI" id="CHEBI:30616"/>
        <dbReference type="ChEBI" id="CHEBI:83421"/>
        <dbReference type="ChEBI" id="CHEBI:456216"/>
        <dbReference type="EC" id="2.7.11.1"/>
    </reaction>
</comment>
<evidence type="ECO:0000313" key="12">
    <source>
        <dbReference type="EMBL" id="GAA4124535.1"/>
    </source>
</evidence>
<dbReference type="InterPro" id="IPR011009">
    <property type="entry name" value="Kinase-like_dom_sf"/>
</dbReference>
<evidence type="ECO:0000256" key="7">
    <source>
        <dbReference type="ARBA" id="ARBA00047899"/>
    </source>
</evidence>
<gene>
    <name evidence="12" type="ORF">GCM10022215_32330</name>
</gene>
<organism evidence="12 13">
    <name type="scientific">Nocardioides fonticola</name>
    <dbReference type="NCBI Taxonomy" id="450363"/>
    <lineage>
        <taxon>Bacteria</taxon>
        <taxon>Bacillati</taxon>
        <taxon>Actinomycetota</taxon>
        <taxon>Actinomycetes</taxon>
        <taxon>Propionibacteriales</taxon>
        <taxon>Nocardioidaceae</taxon>
        <taxon>Nocardioides</taxon>
    </lineage>
</organism>
<dbReference type="RefSeq" id="WP_344734492.1">
    <property type="nucleotide sequence ID" value="NZ_BAAAZH010000024.1"/>
</dbReference>
<evidence type="ECO:0000313" key="13">
    <source>
        <dbReference type="Proteomes" id="UP001501495"/>
    </source>
</evidence>
<reference evidence="13" key="1">
    <citation type="journal article" date="2019" name="Int. J. Syst. Evol. Microbiol.">
        <title>The Global Catalogue of Microorganisms (GCM) 10K type strain sequencing project: providing services to taxonomists for standard genome sequencing and annotation.</title>
        <authorList>
            <consortium name="The Broad Institute Genomics Platform"/>
            <consortium name="The Broad Institute Genome Sequencing Center for Infectious Disease"/>
            <person name="Wu L."/>
            <person name="Ma J."/>
        </authorList>
    </citation>
    <scope>NUCLEOTIDE SEQUENCE [LARGE SCALE GENOMIC DNA]</scope>
    <source>
        <strain evidence="13">JCM 16703</strain>
    </source>
</reference>
<evidence type="ECO:0000256" key="1">
    <source>
        <dbReference type="ARBA" id="ARBA00012513"/>
    </source>
</evidence>
<feature type="region of interest" description="Disordered" evidence="10">
    <location>
        <begin position="248"/>
        <end position="267"/>
    </location>
</feature>
<keyword evidence="6 9" id="KW-0067">ATP-binding</keyword>
<name>A0ABP7XTR6_9ACTN</name>
<evidence type="ECO:0000256" key="8">
    <source>
        <dbReference type="ARBA" id="ARBA00048679"/>
    </source>
</evidence>
<keyword evidence="5" id="KW-0418">Kinase</keyword>
<evidence type="ECO:0000259" key="11">
    <source>
        <dbReference type="PROSITE" id="PS50011"/>
    </source>
</evidence>
<evidence type="ECO:0000256" key="6">
    <source>
        <dbReference type="ARBA" id="ARBA00022840"/>
    </source>
</evidence>
<evidence type="ECO:0000256" key="3">
    <source>
        <dbReference type="ARBA" id="ARBA00022679"/>
    </source>
</evidence>
<proteinExistence type="predicted"/>
<keyword evidence="13" id="KW-1185">Reference proteome</keyword>
<evidence type="ECO:0000256" key="10">
    <source>
        <dbReference type="SAM" id="MobiDB-lite"/>
    </source>
</evidence>
<dbReference type="SUPFAM" id="SSF56112">
    <property type="entry name" value="Protein kinase-like (PK-like)"/>
    <property type="match status" value="1"/>
</dbReference>
<dbReference type="InterPro" id="IPR017441">
    <property type="entry name" value="Protein_kinase_ATP_BS"/>
</dbReference>
<protein>
    <recommendedName>
        <fullName evidence="1">non-specific serine/threonine protein kinase</fullName>
        <ecNumber evidence="1">2.7.11.1</ecNumber>
    </recommendedName>
</protein>
<evidence type="ECO:0000256" key="9">
    <source>
        <dbReference type="PROSITE-ProRule" id="PRU10141"/>
    </source>
</evidence>
<dbReference type="Proteomes" id="UP001501495">
    <property type="component" value="Unassembled WGS sequence"/>
</dbReference>
<evidence type="ECO:0000256" key="4">
    <source>
        <dbReference type="ARBA" id="ARBA00022741"/>
    </source>
</evidence>
<keyword evidence="4 9" id="KW-0547">Nucleotide-binding</keyword>
<dbReference type="PROSITE" id="PS00107">
    <property type="entry name" value="PROTEIN_KINASE_ATP"/>
    <property type="match status" value="1"/>
</dbReference>
<dbReference type="EMBL" id="BAAAZH010000024">
    <property type="protein sequence ID" value="GAA4124535.1"/>
    <property type="molecule type" value="Genomic_DNA"/>
</dbReference>
<dbReference type="PANTHER" id="PTHR24361:SF433">
    <property type="entry name" value="PROTEIN KINASE DOMAIN-CONTAINING PROTEIN"/>
    <property type="match status" value="1"/>
</dbReference>
<keyword evidence="2" id="KW-0723">Serine/threonine-protein kinase</keyword>
<dbReference type="EC" id="2.7.11.1" evidence="1"/>
<dbReference type="Gene3D" id="1.10.510.10">
    <property type="entry name" value="Transferase(Phosphotransferase) domain 1"/>
    <property type="match status" value="1"/>
</dbReference>
<accession>A0ABP7XTR6</accession>